<sequence length="69" mass="8003">MDNSCIEGDNNRILDVYIKIFQAKDKEELEKLITGVDTWLHENNASLYGNGSFKINKPKNQIKIKYTKN</sequence>
<evidence type="ECO:0000313" key="1">
    <source>
        <dbReference type="EMBL" id="MCM2436744.1"/>
    </source>
</evidence>
<accession>A0ABT0VH82</accession>
<organism evidence="1 2">
    <name type="scientific">Periweissella beninensis</name>
    <dbReference type="NCBI Taxonomy" id="504936"/>
    <lineage>
        <taxon>Bacteria</taxon>
        <taxon>Bacillati</taxon>
        <taxon>Bacillota</taxon>
        <taxon>Bacilli</taxon>
        <taxon>Lactobacillales</taxon>
        <taxon>Lactobacillaceae</taxon>
        <taxon>Periweissella</taxon>
    </lineage>
</organism>
<protein>
    <submittedName>
        <fullName evidence="1">Uncharacterized protein</fullName>
    </submittedName>
</protein>
<dbReference type="Proteomes" id="UP001057481">
    <property type="component" value="Unassembled WGS sequence"/>
</dbReference>
<name>A0ABT0VH82_9LACO</name>
<keyword evidence="2" id="KW-1185">Reference proteome</keyword>
<evidence type="ECO:0000313" key="2">
    <source>
        <dbReference type="Proteomes" id="UP001057481"/>
    </source>
</evidence>
<reference evidence="1" key="1">
    <citation type="submission" date="2021-04" db="EMBL/GenBank/DDBJ databases">
        <title>Taxonomic assessment of Weissella genus.</title>
        <authorList>
            <person name="Fanelli F."/>
            <person name="Chieffi D."/>
            <person name="Dell'Aquila A."/>
            <person name="Gyu-Sung C."/>
            <person name="Franz C.M.A.P."/>
            <person name="Fusco V."/>
        </authorList>
    </citation>
    <scope>NUCLEOTIDE SEQUENCE</scope>
    <source>
        <strain evidence="1">LMG 25373</strain>
    </source>
</reference>
<dbReference type="EMBL" id="JAGMVS010000039">
    <property type="protein sequence ID" value="MCM2436744.1"/>
    <property type="molecule type" value="Genomic_DNA"/>
</dbReference>
<comment type="caution">
    <text evidence="1">The sequence shown here is derived from an EMBL/GenBank/DDBJ whole genome shotgun (WGS) entry which is preliminary data.</text>
</comment>
<proteinExistence type="predicted"/>
<gene>
    <name evidence="1" type="ORF">KAK10_02205</name>
</gene>